<evidence type="ECO:0000259" key="6">
    <source>
        <dbReference type="Pfam" id="PF00082"/>
    </source>
</evidence>
<evidence type="ECO:0000256" key="3">
    <source>
        <dbReference type="ARBA" id="ARBA00022801"/>
    </source>
</evidence>
<dbReference type="PANTHER" id="PTHR43806:SF11">
    <property type="entry name" value="CEREVISIN-RELATED"/>
    <property type="match status" value="1"/>
</dbReference>
<name>A0A0B5QHT6_CLOBE</name>
<dbReference type="SUPFAM" id="SSF49373">
    <property type="entry name" value="Invasin/intimin cell-adhesion fragments"/>
    <property type="match status" value="1"/>
</dbReference>
<reference evidence="9" key="1">
    <citation type="submission" date="2014-12" db="EMBL/GenBank/DDBJ databases">
        <title>Genome sequence of Clostridium beijerinckii strain 59B.</title>
        <authorList>
            <person name="Little G.T."/>
            <person name="Minton N.P."/>
        </authorList>
    </citation>
    <scope>NUCLEOTIDE SEQUENCE [LARGE SCALE GENOMIC DNA]</scope>
    <source>
        <strain evidence="9">59B</strain>
    </source>
</reference>
<dbReference type="KEGG" id="cbei:LF65_01166"/>
<gene>
    <name evidence="8" type="ORF">LF65_01166</name>
</gene>
<dbReference type="GO" id="GO:0004252">
    <property type="term" value="F:serine-type endopeptidase activity"/>
    <property type="evidence" value="ECO:0007669"/>
    <property type="project" value="UniProtKB-UniRule"/>
</dbReference>
<organism evidence="8 9">
    <name type="scientific">Clostridium beijerinckii</name>
    <name type="common">Clostridium MP</name>
    <dbReference type="NCBI Taxonomy" id="1520"/>
    <lineage>
        <taxon>Bacteria</taxon>
        <taxon>Bacillati</taxon>
        <taxon>Bacillota</taxon>
        <taxon>Clostridia</taxon>
        <taxon>Eubacteriales</taxon>
        <taxon>Clostridiaceae</taxon>
        <taxon>Clostridium</taxon>
    </lineage>
</organism>
<feature type="active site" description="Charge relay system" evidence="5">
    <location>
        <position position="31"/>
    </location>
</feature>
<evidence type="ECO:0000256" key="4">
    <source>
        <dbReference type="ARBA" id="ARBA00022825"/>
    </source>
</evidence>
<dbReference type="InterPro" id="IPR003343">
    <property type="entry name" value="Big_2"/>
</dbReference>
<dbReference type="GO" id="GO:0006508">
    <property type="term" value="P:proteolysis"/>
    <property type="evidence" value="ECO:0007669"/>
    <property type="project" value="UniProtKB-KW"/>
</dbReference>
<dbReference type="PROSITE" id="PS51892">
    <property type="entry name" value="SUBTILASE"/>
    <property type="match status" value="1"/>
</dbReference>
<dbReference type="Gene3D" id="2.60.40.1080">
    <property type="match status" value="1"/>
</dbReference>
<feature type="active site" description="Charge relay system" evidence="5">
    <location>
        <position position="62"/>
    </location>
</feature>
<dbReference type="InterPro" id="IPR022398">
    <property type="entry name" value="Peptidase_S8_His-AS"/>
</dbReference>
<accession>A0A0B5QHT6</accession>
<dbReference type="PROSITE" id="PS00137">
    <property type="entry name" value="SUBTILASE_HIS"/>
    <property type="match status" value="1"/>
</dbReference>
<evidence type="ECO:0000256" key="1">
    <source>
        <dbReference type="ARBA" id="ARBA00011073"/>
    </source>
</evidence>
<dbReference type="OrthoDB" id="9798386at2"/>
<keyword evidence="3 5" id="KW-0378">Hydrolase</keyword>
<evidence type="ECO:0000313" key="9">
    <source>
        <dbReference type="Proteomes" id="UP000031866"/>
    </source>
</evidence>
<keyword evidence="4 5" id="KW-0720">Serine protease</keyword>
<dbReference type="Pfam" id="PF00082">
    <property type="entry name" value="Peptidase_S8"/>
    <property type="match status" value="1"/>
</dbReference>
<evidence type="ECO:0000256" key="5">
    <source>
        <dbReference type="PROSITE-ProRule" id="PRU01240"/>
    </source>
</evidence>
<sequence length="646" mass="70671">MDNSDFFYALNITSIREKNIKGKGIKIAVIDSGANSFDGKLFIKGGYNCIGKNNDYHDDDGHGTSVASIISSVNYGVATESDVYSVKVDLSLANEIVINQVVEGVKWCIDNKMDIVNMSFGFPGYESDELEAICLEAKKNGIILVCAAGNTSINAYLPIPARYDSTISISNIDKSNAISKTSSYSFGIDFCCYGEKVAALDKNGESVVVSGTSFSSAMATGIIALLRQQNQDITCREMYEILKENCIDLGDRGKDLYYGYGLIQAIIVPITYKKEYELILEDIPKNIYFPQVKLQVQESDQVNSNIAFLPNEMGYVKFFVTDSSIATVSEQGIVTGRKVGTTNLIAIYNNKAAVCEVDVVTSDNNNPPPDIPTTNLFNLKELNVYKMHDSGIKGKGIKIAYLGYGCISTDKINVSKYVDVTKEKSNFVDSNGYGTIYTSLVSGKLTGVAPECEMYVIKESIDYSARSYANCQNAVKWCIDNNIDIINFDNGIQDTVADSLLKQCYDANIICVTNGGGWAIGPQHKSIYSITVNYVTPDKKFISGDENKTPFSGSFVDCVSYGYGVTCVNSKNEYDVYEIGTNPNKIFLCDVAVMQVMGLLALLKQQNPEINNAVKVRAILPKLCEPLYGGKNDNTGYGLLKAGIFQ</sequence>
<feature type="domain" description="BIG2" evidence="7">
    <location>
        <begin position="291"/>
        <end position="355"/>
    </location>
</feature>
<dbReference type="InterPro" id="IPR000209">
    <property type="entry name" value="Peptidase_S8/S53_dom"/>
</dbReference>
<dbReference type="AlphaFoldDB" id="A0A0B5QHT6"/>
<dbReference type="PRINTS" id="PR00723">
    <property type="entry name" value="SUBTILISIN"/>
</dbReference>
<protein>
    <submittedName>
        <fullName evidence="8">Uncharacterized protein</fullName>
    </submittedName>
</protein>
<feature type="domain" description="Peptidase S8/S53" evidence="6">
    <location>
        <begin position="22"/>
        <end position="261"/>
    </location>
</feature>
<dbReference type="InterPro" id="IPR050131">
    <property type="entry name" value="Peptidase_S8_subtilisin-like"/>
</dbReference>
<dbReference type="RefSeq" id="WP_041894782.1">
    <property type="nucleotide sequence ID" value="NZ_CP010086.2"/>
</dbReference>
<proteinExistence type="inferred from homology"/>
<comment type="similarity">
    <text evidence="1 5">Belongs to the peptidase S8 family.</text>
</comment>
<dbReference type="InterPro" id="IPR015500">
    <property type="entry name" value="Peptidase_S8_subtilisin-rel"/>
</dbReference>
<evidence type="ECO:0000256" key="2">
    <source>
        <dbReference type="ARBA" id="ARBA00022670"/>
    </source>
</evidence>
<dbReference type="InterPro" id="IPR036852">
    <property type="entry name" value="Peptidase_S8/S53_dom_sf"/>
</dbReference>
<dbReference type="STRING" id="1520.LF65_01166"/>
<dbReference type="PANTHER" id="PTHR43806">
    <property type="entry name" value="PEPTIDASE S8"/>
    <property type="match status" value="1"/>
</dbReference>
<evidence type="ECO:0000259" key="7">
    <source>
        <dbReference type="Pfam" id="PF02368"/>
    </source>
</evidence>
<dbReference type="Proteomes" id="UP000031866">
    <property type="component" value="Chromosome"/>
</dbReference>
<evidence type="ECO:0000313" key="8">
    <source>
        <dbReference type="EMBL" id="AJG97781.1"/>
    </source>
</evidence>
<keyword evidence="2 5" id="KW-0645">Protease</keyword>
<dbReference type="Pfam" id="PF02368">
    <property type="entry name" value="Big_2"/>
    <property type="match status" value="1"/>
</dbReference>
<dbReference type="EMBL" id="CP010086">
    <property type="protein sequence ID" value="AJG97781.1"/>
    <property type="molecule type" value="Genomic_DNA"/>
</dbReference>
<dbReference type="Gene3D" id="3.40.50.200">
    <property type="entry name" value="Peptidase S8/S53 domain"/>
    <property type="match status" value="2"/>
</dbReference>
<dbReference type="InterPro" id="IPR008964">
    <property type="entry name" value="Invasin/intimin_cell_adhesion"/>
</dbReference>
<dbReference type="SUPFAM" id="SSF52743">
    <property type="entry name" value="Subtilisin-like"/>
    <property type="match status" value="2"/>
</dbReference>
<feature type="active site" description="Charge relay system" evidence="5">
    <location>
        <position position="213"/>
    </location>
</feature>